<dbReference type="AlphaFoldDB" id="X1LLP6"/>
<accession>X1LLP6</accession>
<gene>
    <name evidence="1" type="ORF">S06H3_29258</name>
</gene>
<evidence type="ECO:0000313" key="1">
    <source>
        <dbReference type="EMBL" id="GAI19983.1"/>
    </source>
</evidence>
<organism evidence="1">
    <name type="scientific">marine sediment metagenome</name>
    <dbReference type="NCBI Taxonomy" id="412755"/>
    <lineage>
        <taxon>unclassified sequences</taxon>
        <taxon>metagenomes</taxon>
        <taxon>ecological metagenomes</taxon>
    </lineage>
</organism>
<dbReference type="EMBL" id="BARV01017129">
    <property type="protein sequence ID" value="GAI19983.1"/>
    <property type="molecule type" value="Genomic_DNA"/>
</dbReference>
<sequence length="98" mass="10902">MGLDIGKGAVITPSDVLIFNEHEAEFSHLGDVATKKCELLILNTGTFRFTFEIKNSLNVVNARGQIYKDGVVHGTLRQTEADHTVYQEFTEDLEFEAG</sequence>
<feature type="non-terminal residue" evidence="1">
    <location>
        <position position="98"/>
    </location>
</feature>
<proteinExistence type="predicted"/>
<comment type="caution">
    <text evidence="1">The sequence shown here is derived from an EMBL/GenBank/DDBJ whole genome shotgun (WGS) entry which is preliminary data.</text>
</comment>
<name>X1LLP6_9ZZZZ</name>
<reference evidence="1" key="1">
    <citation type="journal article" date="2014" name="Front. Microbiol.">
        <title>High frequency of phylogenetically diverse reductive dehalogenase-homologous genes in deep subseafloor sedimentary metagenomes.</title>
        <authorList>
            <person name="Kawai M."/>
            <person name="Futagami T."/>
            <person name="Toyoda A."/>
            <person name="Takaki Y."/>
            <person name="Nishi S."/>
            <person name="Hori S."/>
            <person name="Arai W."/>
            <person name="Tsubouchi T."/>
            <person name="Morono Y."/>
            <person name="Uchiyama I."/>
            <person name="Ito T."/>
            <person name="Fujiyama A."/>
            <person name="Inagaki F."/>
            <person name="Takami H."/>
        </authorList>
    </citation>
    <scope>NUCLEOTIDE SEQUENCE</scope>
    <source>
        <strain evidence="1">Expedition CK06-06</strain>
    </source>
</reference>
<protein>
    <submittedName>
        <fullName evidence="1">Uncharacterized protein</fullName>
    </submittedName>
</protein>